<dbReference type="AlphaFoldDB" id="A0AAV6H455"/>
<dbReference type="GO" id="GO:0005737">
    <property type="term" value="C:cytoplasm"/>
    <property type="evidence" value="ECO:0007669"/>
    <property type="project" value="UniProtKB-ARBA"/>
</dbReference>
<evidence type="ECO:0000256" key="1">
    <source>
        <dbReference type="ARBA" id="ARBA00022723"/>
    </source>
</evidence>
<keyword evidence="1" id="KW-0479">Metal-binding</keyword>
<keyword evidence="2" id="KW-0863">Zinc-finger</keyword>
<keyword evidence="6" id="KW-1185">Reference proteome</keyword>
<gene>
    <name evidence="5" type="ORF">AALO_G00071630</name>
</gene>
<evidence type="ECO:0000313" key="6">
    <source>
        <dbReference type="Proteomes" id="UP000823561"/>
    </source>
</evidence>
<dbReference type="Gene3D" id="2.60.120.920">
    <property type="match status" value="1"/>
</dbReference>
<name>A0AAV6H455_9TELE</name>
<dbReference type="InterPro" id="IPR043136">
    <property type="entry name" value="B30.2/SPRY_sf"/>
</dbReference>
<sequence length="198" mass="23220">MIHLNQSILILNSQSEEQTRHCHHPVLILNSQSEEQTVMRHCHHTCLKSRMICLKQKPGRSRCLMSRLFLLSQLPERKYSCHFTLDPNTAHRHLHLSEGNRRVKGRTELQSYPDHSERFDRWLQVLCKEGVSGRCYWEVEWSGEWVAIAVSYKSISRKGAADECGFGYNDQSYIYMCAFKYIFSEGHSYLLARTFMCS</sequence>
<keyword evidence="3" id="KW-0862">Zinc</keyword>
<organism evidence="5 6">
    <name type="scientific">Alosa alosa</name>
    <name type="common">allis shad</name>
    <dbReference type="NCBI Taxonomy" id="278164"/>
    <lineage>
        <taxon>Eukaryota</taxon>
        <taxon>Metazoa</taxon>
        <taxon>Chordata</taxon>
        <taxon>Craniata</taxon>
        <taxon>Vertebrata</taxon>
        <taxon>Euteleostomi</taxon>
        <taxon>Actinopterygii</taxon>
        <taxon>Neopterygii</taxon>
        <taxon>Teleostei</taxon>
        <taxon>Clupei</taxon>
        <taxon>Clupeiformes</taxon>
        <taxon>Clupeoidei</taxon>
        <taxon>Clupeidae</taxon>
        <taxon>Alosa</taxon>
    </lineage>
</organism>
<dbReference type="Proteomes" id="UP000823561">
    <property type="component" value="Chromosome 5"/>
</dbReference>
<dbReference type="Pfam" id="PF13765">
    <property type="entry name" value="PRY"/>
    <property type="match status" value="1"/>
</dbReference>
<dbReference type="SUPFAM" id="SSF49899">
    <property type="entry name" value="Concanavalin A-like lectins/glucanases"/>
    <property type="match status" value="1"/>
</dbReference>
<evidence type="ECO:0000313" key="5">
    <source>
        <dbReference type="EMBL" id="KAG5281394.1"/>
    </source>
</evidence>
<dbReference type="InterPro" id="IPR013320">
    <property type="entry name" value="ConA-like_dom_sf"/>
</dbReference>
<dbReference type="InterPro" id="IPR001870">
    <property type="entry name" value="B30.2/SPRY"/>
</dbReference>
<dbReference type="EMBL" id="JADWDJ010000005">
    <property type="protein sequence ID" value="KAG5281394.1"/>
    <property type="molecule type" value="Genomic_DNA"/>
</dbReference>
<feature type="domain" description="B30.2/SPRY" evidence="4">
    <location>
        <begin position="61"/>
        <end position="198"/>
    </location>
</feature>
<proteinExistence type="predicted"/>
<dbReference type="GO" id="GO:0008270">
    <property type="term" value="F:zinc ion binding"/>
    <property type="evidence" value="ECO:0007669"/>
    <property type="project" value="UniProtKB-KW"/>
</dbReference>
<protein>
    <recommendedName>
        <fullName evidence="4">B30.2/SPRY domain-containing protein</fullName>
    </recommendedName>
</protein>
<reference evidence="5" key="1">
    <citation type="submission" date="2020-10" db="EMBL/GenBank/DDBJ databases">
        <title>Chromosome-scale genome assembly of the Allis shad, Alosa alosa.</title>
        <authorList>
            <person name="Margot Z."/>
            <person name="Christophe K."/>
            <person name="Cabau C."/>
            <person name="Louis A."/>
            <person name="Berthelot C."/>
            <person name="Parey E."/>
            <person name="Roest Crollius H."/>
            <person name="Montfort J."/>
            <person name="Robinson-Rechavi M."/>
            <person name="Bucao C."/>
            <person name="Bouchez O."/>
            <person name="Gislard M."/>
            <person name="Lluch J."/>
            <person name="Milhes M."/>
            <person name="Lampietro C."/>
            <person name="Lopez Roques C."/>
            <person name="Donnadieu C."/>
            <person name="Braasch I."/>
            <person name="Desvignes T."/>
            <person name="Postlethwait J."/>
            <person name="Bobe J."/>
            <person name="Guiguen Y."/>
        </authorList>
    </citation>
    <scope>NUCLEOTIDE SEQUENCE</scope>
    <source>
        <strain evidence="5">M-15738</strain>
        <tissue evidence="5">Blood</tissue>
    </source>
</reference>
<evidence type="ECO:0000256" key="3">
    <source>
        <dbReference type="ARBA" id="ARBA00022833"/>
    </source>
</evidence>
<evidence type="ECO:0000256" key="2">
    <source>
        <dbReference type="ARBA" id="ARBA00022771"/>
    </source>
</evidence>
<dbReference type="PANTHER" id="PTHR25465:SF5">
    <property type="entry name" value="E3 UBIQUITIN_ISG15 LIGASE TRIM25-RELATED"/>
    <property type="match status" value="1"/>
</dbReference>
<evidence type="ECO:0000259" key="4">
    <source>
        <dbReference type="PROSITE" id="PS50188"/>
    </source>
</evidence>
<comment type="caution">
    <text evidence="5">The sequence shown here is derived from an EMBL/GenBank/DDBJ whole genome shotgun (WGS) entry which is preliminary data.</text>
</comment>
<accession>A0AAV6H455</accession>
<dbReference type="InterPro" id="IPR006574">
    <property type="entry name" value="PRY"/>
</dbReference>
<dbReference type="PANTHER" id="PTHR25465">
    <property type="entry name" value="B-BOX DOMAIN CONTAINING"/>
    <property type="match status" value="1"/>
</dbReference>
<dbReference type="InterPro" id="IPR051051">
    <property type="entry name" value="E3_ubiq-ligase_TRIM/RNF"/>
</dbReference>
<dbReference type="SMART" id="SM00589">
    <property type="entry name" value="PRY"/>
    <property type="match status" value="1"/>
</dbReference>
<dbReference type="PROSITE" id="PS50188">
    <property type="entry name" value="B302_SPRY"/>
    <property type="match status" value="1"/>
</dbReference>